<dbReference type="EMBL" id="FOZK01000003">
    <property type="protein sequence ID" value="SFS07274.1"/>
    <property type="molecule type" value="Genomic_DNA"/>
</dbReference>
<feature type="transmembrane region" description="Helical" evidence="1">
    <location>
        <begin position="12"/>
        <end position="33"/>
    </location>
</feature>
<reference evidence="2 3" key="1">
    <citation type="submission" date="2016-10" db="EMBL/GenBank/DDBJ databases">
        <authorList>
            <person name="de Groot N.N."/>
        </authorList>
    </citation>
    <scope>NUCLEOTIDE SEQUENCE [LARGE SCALE GENOMIC DNA]</scope>
    <source>
        <strain evidence="2 3">CGMCC 1.10457</strain>
    </source>
</reference>
<dbReference type="Proteomes" id="UP000199062">
    <property type="component" value="Unassembled WGS sequence"/>
</dbReference>
<protein>
    <submittedName>
        <fullName evidence="2">Uncharacterized protein</fullName>
    </submittedName>
</protein>
<keyword evidence="1" id="KW-0812">Transmembrane</keyword>
<evidence type="ECO:0000313" key="3">
    <source>
        <dbReference type="Proteomes" id="UP000199062"/>
    </source>
</evidence>
<keyword evidence="3" id="KW-1185">Reference proteome</keyword>
<name>A0A1I6LV24_9EURY</name>
<gene>
    <name evidence="2" type="ORF">SAMN05216559_3188</name>
</gene>
<dbReference type="AlphaFoldDB" id="A0A1I6LV24"/>
<sequence length="38" mass="3975">MFVPLQETVNAGVVNAAGWAVGLGGIALTALWLRDLYS</sequence>
<proteinExistence type="predicted"/>
<keyword evidence="1" id="KW-1133">Transmembrane helix</keyword>
<keyword evidence="1" id="KW-0472">Membrane</keyword>
<organism evidence="2 3">
    <name type="scientific">Halomicrobium zhouii</name>
    <dbReference type="NCBI Taxonomy" id="767519"/>
    <lineage>
        <taxon>Archaea</taxon>
        <taxon>Methanobacteriati</taxon>
        <taxon>Methanobacteriota</taxon>
        <taxon>Stenosarchaea group</taxon>
        <taxon>Halobacteria</taxon>
        <taxon>Halobacteriales</taxon>
        <taxon>Haloarculaceae</taxon>
        <taxon>Halomicrobium</taxon>
    </lineage>
</organism>
<accession>A0A1I6LV24</accession>
<evidence type="ECO:0000256" key="1">
    <source>
        <dbReference type="SAM" id="Phobius"/>
    </source>
</evidence>
<evidence type="ECO:0000313" key="2">
    <source>
        <dbReference type="EMBL" id="SFS07274.1"/>
    </source>
</evidence>